<gene>
    <name evidence="9" type="ORF">EGW08_012602</name>
</gene>
<keyword evidence="5" id="KW-0496">Mitochondrion</keyword>
<dbReference type="GO" id="GO:0005739">
    <property type="term" value="C:mitochondrion"/>
    <property type="evidence" value="ECO:0007669"/>
    <property type="project" value="UniProtKB-SubCell"/>
</dbReference>
<dbReference type="FunFam" id="2.40.150.20:FF:000018">
    <property type="entry name" value="Ribosomal protein L14, putative"/>
    <property type="match status" value="1"/>
</dbReference>
<dbReference type="STRING" id="188477.A0A3S1A0K8"/>
<evidence type="ECO:0000256" key="3">
    <source>
        <dbReference type="ARBA" id="ARBA00022946"/>
    </source>
</evidence>
<dbReference type="HAMAP" id="MF_01367">
    <property type="entry name" value="Ribosomal_uL14"/>
    <property type="match status" value="1"/>
</dbReference>
<evidence type="ECO:0000256" key="6">
    <source>
        <dbReference type="ARBA" id="ARBA00023274"/>
    </source>
</evidence>
<dbReference type="GO" id="GO:0006412">
    <property type="term" value="P:translation"/>
    <property type="evidence" value="ECO:0007669"/>
    <property type="project" value="InterPro"/>
</dbReference>
<evidence type="ECO:0000256" key="1">
    <source>
        <dbReference type="ARBA" id="ARBA00004173"/>
    </source>
</evidence>
<keyword evidence="6" id="KW-0687">Ribonucleoprotein</keyword>
<evidence type="ECO:0000256" key="4">
    <source>
        <dbReference type="ARBA" id="ARBA00022980"/>
    </source>
</evidence>
<dbReference type="Gene3D" id="2.40.150.20">
    <property type="entry name" value="Ribosomal protein L14"/>
    <property type="match status" value="1"/>
</dbReference>
<dbReference type="InterPro" id="IPR000218">
    <property type="entry name" value="Ribosomal_uL14"/>
</dbReference>
<proteinExistence type="inferred from homology"/>
<evidence type="ECO:0000256" key="5">
    <source>
        <dbReference type="ARBA" id="ARBA00023128"/>
    </source>
</evidence>
<dbReference type="GO" id="GO:0005840">
    <property type="term" value="C:ribosome"/>
    <property type="evidence" value="ECO:0007669"/>
    <property type="project" value="UniProtKB-KW"/>
</dbReference>
<dbReference type="Pfam" id="PF00238">
    <property type="entry name" value="Ribosomal_L14"/>
    <property type="match status" value="1"/>
</dbReference>
<evidence type="ECO:0000256" key="2">
    <source>
        <dbReference type="ARBA" id="ARBA00010745"/>
    </source>
</evidence>
<dbReference type="EMBL" id="RQTK01000438">
    <property type="protein sequence ID" value="RUS79633.1"/>
    <property type="molecule type" value="Genomic_DNA"/>
</dbReference>
<comment type="similarity">
    <text evidence="2">Belongs to the universal ribosomal protein uL14 family.</text>
</comment>
<dbReference type="InterPro" id="IPR036853">
    <property type="entry name" value="Ribosomal_uL14_sf"/>
</dbReference>
<protein>
    <recommendedName>
        <fullName evidence="7">Large ribosomal subunit protein uL14m</fullName>
    </recommendedName>
    <alternativeName>
        <fullName evidence="8">39S ribosomal protein L14, mitochondrial</fullName>
    </alternativeName>
</protein>
<comment type="subcellular location">
    <subcellularLocation>
        <location evidence="1">Mitochondrion</location>
    </subcellularLocation>
</comment>
<evidence type="ECO:0000313" key="9">
    <source>
        <dbReference type="EMBL" id="RUS79633.1"/>
    </source>
</evidence>
<evidence type="ECO:0000313" key="10">
    <source>
        <dbReference type="Proteomes" id="UP000271974"/>
    </source>
</evidence>
<comment type="caution">
    <text evidence="9">The sequence shown here is derived from an EMBL/GenBank/DDBJ whole genome shotgun (WGS) entry which is preliminary data.</text>
</comment>
<sequence>MALCMTSAPSQVVPSLIRIATTCCCFSTSKTHYEIRNLARMRIVDNSAIGKAAAEIGKPPRVINVYNRKNVGYLGDKVLVTVKGEMRRAYIVGLRQKQKANVPRMDTNNIVLVDDNGNPLGNRIHVPIPSCLRGKGGDITKILSLATKFV</sequence>
<dbReference type="AlphaFoldDB" id="A0A3S1A0K8"/>
<dbReference type="PANTHER" id="PTHR21037:SF3">
    <property type="entry name" value="LARGE RIBOSOMAL SUBUNIT PROTEIN UL14M"/>
    <property type="match status" value="1"/>
</dbReference>
<dbReference type="SMART" id="SM01374">
    <property type="entry name" value="Ribosomal_L14"/>
    <property type="match status" value="1"/>
</dbReference>
<keyword evidence="3" id="KW-0809">Transit peptide</keyword>
<evidence type="ECO:0000256" key="7">
    <source>
        <dbReference type="ARBA" id="ARBA00040118"/>
    </source>
</evidence>
<evidence type="ECO:0000256" key="8">
    <source>
        <dbReference type="ARBA" id="ARBA00042938"/>
    </source>
</evidence>
<dbReference type="CDD" id="cd00337">
    <property type="entry name" value="Ribosomal_uL14"/>
    <property type="match status" value="1"/>
</dbReference>
<dbReference type="PANTHER" id="PTHR21037">
    <property type="entry name" value="39S RIBOSOMAL PROTEIN L14, MITOCHONDRIAL"/>
    <property type="match status" value="1"/>
</dbReference>
<organism evidence="9 10">
    <name type="scientific">Elysia chlorotica</name>
    <name type="common">Eastern emerald elysia</name>
    <name type="synonym">Sea slug</name>
    <dbReference type="NCBI Taxonomy" id="188477"/>
    <lineage>
        <taxon>Eukaryota</taxon>
        <taxon>Metazoa</taxon>
        <taxon>Spiralia</taxon>
        <taxon>Lophotrochozoa</taxon>
        <taxon>Mollusca</taxon>
        <taxon>Gastropoda</taxon>
        <taxon>Heterobranchia</taxon>
        <taxon>Euthyneura</taxon>
        <taxon>Panpulmonata</taxon>
        <taxon>Sacoglossa</taxon>
        <taxon>Placobranchoidea</taxon>
        <taxon>Plakobranchidae</taxon>
        <taxon>Elysia</taxon>
    </lineage>
</organism>
<dbReference type="GO" id="GO:0003735">
    <property type="term" value="F:structural constituent of ribosome"/>
    <property type="evidence" value="ECO:0007669"/>
    <property type="project" value="InterPro"/>
</dbReference>
<accession>A0A3S1A0K8</accession>
<dbReference type="OrthoDB" id="274765at2759"/>
<reference evidence="9 10" key="1">
    <citation type="submission" date="2019-01" db="EMBL/GenBank/DDBJ databases">
        <title>A draft genome assembly of the solar-powered sea slug Elysia chlorotica.</title>
        <authorList>
            <person name="Cai H."/>
            <person name="Li Q."/>
            <person name="Fang X."/>
            <person name="Li J."/>
            <person name="Curtis N.E."/>
            <person name="Altenburger A."/>
            <person name="Shibata T."/>
            <person name="Feng M."/>
            <person name="Maeda T."/>
            <person name="Schwartz J.A."/>
            <person name="Shigenobu S."/>
            <person name="Lundholm N."/>
            <person name="Nishiyama T."/>
            <person name="Yang H."/>
            <person name="Hasebe M."/>
            <person name="Li S."/>
            <person name="Pierce S.K."/>
            <person name="Wang J."/>
        </authorList>
    </citation>
    <scope>NUCLEOTIDE SEQUENCE [LARGE SCALE GENOMIC DNA]</scope>
    <source>
        <strain evidence="9">EC2010</strain>
        <tissue evidence="9">Whole organism of an adult</tissue>
    </source>
</reference>
<name>A0A3S1A0K8_ELYCH</name>
<dbReference type="GO" id="GO:1990904">
    <property type="term" value="C:ribonucleoprotein complex"/>
    <property type="evidence" value="ECO:0007669"/>
    <property type="project" value="UniProtKB-KW"/>
</dbReference>
<keyword evidence="10" id="KW-1185">Reference proteome</keyword>
<keyword evidence="4" id="KW-0689">Ribosomal protein</keyword>
<dbReference type="SUPFAM" id="SSF50193">
    <property type="entry name" value="Ribosomal protein L14"/>
    <property type="match status" value="1"/>
</dbReference>
<dbReference type="Proteomes" id="UP000271974">
    <property type="component" value="Unassembled WGS sequence"/>
</dbReference>